<keyword evidence="2" id="KW-0472">Membrane</keyword>
<feature type="region of interest" description="Disordered" evidence="1">
    <location>
        <begin position="96"/>
        <end position="120"/>
    </location>
</feature>
<organism evidence="3 4">
    <name type="scientific">Faecalibacterium prausnitzii</name>
    <dbReference type="NCBI Taxonomy" id="853"/>
    <lineage>
        <taxon>Bacteria</taxon>
        <taxon>Bacillati</taxon>
        <taxon>Bacillota</taxon>
        <taxon>Clostridia</taxon>
        <taxon>Eubacteriales</taxon>
        <taxon>Oscillospiraceae</taxon>
        <taxon>Faecalibacterium</taxon>
    </lineage>
</organism>
<feature type="compositionally biased region" description="Polar residues" evidence="1">
    <location>
        <begin position="99"/>
        <end position="120"/>
    </location>
</feature>
<evidence type="ECO:0000256" key="1">
    <source>
        <dbReference type="SAM" id="MobiDB-lite"/>
    </source>
</evidence>
<dbReference type="RefSeq" id="WP_117506002.1">
    <property type="nucleotide sequence ID" value="NZ_QVEQ01000010.1"/>
</dbReference>
<accession>A0A3E2T8B5</accession>
<dbReference type="Proteomes" id="UP000261140">
    <property type="component" value="Unassembled WGS sequence"/>
</dbReference>
<protein>
    <submittedName>
        <fullName evidence="3">Uncharacterized protein</fullName>
    </submittedName>
</protein>
<dbReference type="AlphaFoldDB" id="A0A3E2T8B5"/>
<name>A0A3E2T8B5_9FIRM</name>
<keyword evidence="2" id="KW-0812">Transmembrane</keyword>
<evidence type="ECO:0000256" key="2">
    <source>
        <dbReference type="SAM" id="Phobius"/>
    </source>
</evidence>
<proteinExistence type="predicted"/>
<comment type="caution">
    <text evidence="3">The sequence shown here is derived from an EMBL/GenBank/DDBJ whole genome shotgun (WGS) entry which is preliminary data.</text>
</comment>
<sequence length="120" mass="13297">MWDYADWSKETKANGGPAEFADKLYQTGFQDGTIEGFSSGQRSTLGAIGIIGGVCFICGGLVVSRLKIWADRHKEKKHTSNEIIDAKRQFIQALEINESEIQQNDSPTEQDVSNTPTDEE</sequence>
<feature type="transmembrane region" description="Helical" evidence="2">
    <location>
        <begin position="45"/>
        <end position="66"/>
    </location>
</feature>
<gene>
    <name evidence="3" type="ORF">DWZ89_11035</name>
</gene>
<reference evidence="3 4" key="1">
    <citation type="submission" date="2018-08" db="EMBL/GenBank/DDBJ databases">
        <title>A genome reference for cultivated species of the human gut microbiota.</title>
        <authorList>
            <person name="Zou Y."/>
            <person name="Xue W."/>
            <person name="Luo G."/>
        </authorList>
    </citation>
    <scope>NUCLEOTIDE SEQUENCE [LARGE SCALE GENOMIC DNA]</scope>
    <source>
        <strain evidence="3 4">AF36-11AT</strain>
    </source>
</reference>
<dbReference type="EMBL" id="QVEQ01000010">
    <property type="protein sequence ID" value="RGB70504.1"/>
    <property type="molecule type" value="Genomic_DNA"/>
</dbReference>
<keyword evidence="2" id="KW-1133">Transmembrane helix</keyword>
<evidence type="ECO:0000313" key="4">
    <source>
        <dbReference type="Proteomes" id="UP000261140"/>
    </source>
</evidence>
<evidence type="ECO:0000313" key="3">
    <source>
        <dbReference type="EMBL" id="RGB70504.1"/>
    </source>
</evidence>